<dbReference type="EMBL" id="LN774769">
    <property type="protein sequence ID" value="CEN27557.1"/>
    <property type="molecule type" value="Genomic_DNA"/>
</dbReference>
<comment type="similarity">
    <text evidence="1">In the N-terminal section; belongs to the LXG family.</text>
</comment>
<reference evidence="4" key="1">
    <citation type="submission" date="2015-01" db="EMBL/GenBank/DDBJ databases">
        <authorList>
            <person name="Andreevskaya M."/>
        </authorList>
    </citation>
    <scope>NUCLEOTIDE SEQUENCE [LARGE SCALE GENOMIC DNA]</scope>
    <source>
        <strain evidence="4">MKFS47</strain>
    </source>
</reference>
<evidence type="ECO:0000259" key="2">
    <source>
        <dbReference type="PROSITE" id="PS51756"/>
    </source>
</evidence>
<feature type="domain" description="LXG" evidence="2">
    <location>
        <begin position="8"/>
        <end position="247"/>
    </location>
</feature>
<organism evidence="3 4">
    <name type="scientific">Pseudolactococcus piscium MKFS47</name>
    <dbReference type="NCBI Taxonomy" id="297352"/>
    <lineage>
        <taxon>Bacteria</taxon>
        <taxon>Bacillati</taxon>
        <taxon>Bacillota</taxon>
        <taxon>Bacilli</taxon>
        <taxon>Lactobacillales</taxon>
        <taxon>Streptococcaceae</taxon>
        <taxon>Pseudolactococcus</taxon>
    </lineage>
</organism>
<proteinExistence type="inferred from homology"/>
<accession>A0A0D6DUG1</accession>
<sequence length="525" mass="57949">MGVIFLKSESRQFISDCQYNIQNGQDVIQDMKSGCAHLMQAIDGRTLSGAAYTAGKGLFGDLIVPVITRFGQAIEEMQADLRRYSSADQVIQAASTNKLDEDKLTQQIRECEAYRQTMKMTADALNSQAFEILAMSNPVTAMVALADQLFNIRGKLNAYLTSLDQDIEKLKNDLRLLQTFVSQTQGLFRDSSSRIKIAMQGISVLGKMTVNADGRYRFPKGMDKRWFSQLQKNATAAEDSTLSNAYLALYKQIEDLLSPLKKDKTDNIKRIEMLLKTYPANVVKKLLGNDEFWLLANKLPSGIQTKLINGLSKYETFGQAIAQCKWLPKIDTLGKTYEAFGKFSSPVKNFVSESLKNAKWLKSAKEFGVAKGLGSIAKVATYAQLGITFVSSGVDEYGKTGSIGKGIIGGGIETLKSIGRLEGMTLFAPLGPAGIVTGLVLGSINIGVQFIWPDAYDNIKDGGYKLYDKGKVVIADYMGAIYPTGINPEKTIFFCMRILIKLCLSAIQMKKKSAFWRFMMNGNKV</sequence>
<dbReference type="Proteomes" id="UP000033166">
    <property type="component" value="Chromosome I"/>
</dbReference>
<dbReference type="AlphaFoldDB" id="A0A0D6DUG1"/>
<dbReference type="PROSITE" id="PS51756">
    <property type="entry name" value="LXG"/>
    <property type="match status" value="1"/>
</dbReference>
<dbReference type="KEGG" id="lpk:LACPI_0357"/>
<dbReference type="STRING" id="1364.LP2241_10340"/>
<dbReference type="Pfam" id="PF04740">
    <property type="entry name" value="LXG"/>
    <property type="match status" value="1"/>
</dbReference>
<evidence type="ECO:0000256" key="1">
    <source>
        <dbReference type="ARBA" id="ARBA00034117"/>
    </source>
</evidence>
<name>A0A0D6DUG1_9LACT</name>
<protein>
    <submittedName>
        <fullName evidence="3">Putative LXG domain-containing toxin</fullName>
    </submittedName>
</protein>
<dbReference type="HOGENOM" id="CLU_040018_0_0_9"/>
<dbReference type="InterPro" id="IPR006829">
    <property type="entry name" value="LXG_dom"/>
</dbReference>
<gene>
    <name evidence="3" type="ORF">LACPI_0357</name>
</gene>
<evidence type="ECO:0000313" key="3">
    <source>
        <dbReference type="EMBL" id="CEN27557.1"/>
    </source>
</evidence>
<evidence type="ECO:0000313" key="4">
    <source>
        <dbReference type="Proteomes" id="UP000033166"/>
    </source>
</evidence>